<organism evidence="2 3">
    <name type="scientific">Anas platyrhynchos</name>
    <name type="common">Mallard</name>
    <name type="synonym">Anas boschas</name>
    <dbReference type="NCBI Taxonomy" id="8839"/>
    <lineage>
        <taxon>Eukaryota</taxon>
        <taxon>Metazoa</taxon>
        <taxon>Chordata</taxon>
        <taxon>Craniata</taxon>
        <taxon>Vertebrata</taxon>
        <taxon>Euteleostomi</taxon>
        <taxon>Archelosauria</taxon>
        <taxon>Archosauria</taxon>
        <taxon>Dinosauria</taxon>
        <taxon>Saurischia</taxon>
        <taxon>Theropoda</taxon>
        <taxon>Coelurosauria</taxon>
        <taxon>Aves</taxon>
        <taxon>Neognathae</taxon>
        <taxon>Galloanserae</taxon>
        <taxon>Anseriformes</taxon>
        <taxon>Anatidae</taxon>
        <taxon>Anatinae</taxon>
        <taxon>Anas</taxon>
    </lineage>
</organism>
<gene>
    <name evidence="2" type="ORF">Anapl_15479</name>
</gene>
<dbReference type="Proteomes" id="UP000296049">
    <property type="component" value="Unassembled WGS sequence"/>
</dbReference>
<evidence type="ECO:0000313" key="3">
    <source>
        <dbReference type="Proteomes" id="UP000296049"/>
    </source>
</evidence>
<reference evidence="3" key="1">
    <citation type="journal article" date="2013" name="Nat. Genet.">
        <title>The duck genome and transcriptome provide insight into an avian influenza virus reservoir species.</title>
        <authorList>
            <person name="Huang Y."/>
            <person name="Li Y."/>
            <person name="Burt D.W."/>
            <person name="Chen H."/>
            <person name="Zhang Y."/>
            <person name="Qian W."/>
            <person name="Kim H."/>
            <person name="Gan S."/>
            <person name="Zhao Y."/>
            <person name="Li J."/>
            <person name="Yi K."/>
            <person name="Feng H."/>
            <person name="Zhu P."/>
            <person name="Li B."/>
            <person name="Liu Q."/>
            <person name="Fairley S."/>
            <person name="Magor K.E."/>
            <person name="Du Z."/>
            <person name="Hu X."/>
            <person name="Goodman L."/>
            <person name="Tafer H."/>
            <person name="Vignal A."/>
            <person name="Lee T."/>
            <person name="Kim K.W."/>
            <person name="Sheng Z."/>
            <person name="An Y."/>
            <person name="Searle S."/>
            <person name="Herrero J."/>
            <person name="Groenen M.A."/>
            <person name="Crooijmans R.P."/>
            <person name="Faraut T."/>
            <person name="Cai Q."/>
            <person name="Webster R.G."/>
            <person name="Aldridge J.R."/>
            <person name="Warren W.C."/>
            <person name="Bartschat S."/>
            <person name="Kehr S."/>
            <person name="Marz M."/>
            <person name="Stadler P.F."/>
            <person name="Smith J."/>
            <person name="Kraus R.H."/>
            <person name="Zhao Y."/>
            <person name="Ren L."/>
            <person name="Fei J."/>
            <person name="Morisson M."/>
            <person name="Kaiser P."/>
            <person name="Griffin D.K."/>
            <person name="Rao M."/>
            <person name="Pitel F."/>
            <person name="Wang J."/>
            <person name="Li N."/>
        </authorList>
    </citation>
    <scope>NUCLEOTIDE SEQUENCE [LARGE SCALE GENOMIC DNA]</scope>
</reference>
<sequence length="157" mass="17795">MPYFTLYHRYIELPTELQQQLLRGISNLLNAEKEGEVNPTLHRQAAGTEPWQSCNTEVLFLGAVFQRNGKGCYKWSETRRHQSVSSIEQTWIVRFLFIGNEYSPVNTKDVFEEKQTQSMSRRGGGRDKVGTGWSGGSRPLPKPCPAPHTEQLLTAVA</sequence>
<accession>R0LBA9</accession>
<keyword evidence="3" id="KW-1185">Reference proteome</keyword>
<dbReference type="EMBL" id="KB742909">
    <property type="protein sequence ID" value="EOB02944.1"/>
    <property type="molecule type" value="Genomic_DNA"/>
</dbReference>
<evidence type="ECO:0000256" key="1">
    <source>
        <dbReference type="SAM" id="MobiDB-lite"/>
    </source>
</evidence>
<protein>
    <submittedName>
        <fullName evidence="2">Uncharacterized protein</fullName>
    </submittedName>
</protein>
<dbReference type="AlphaFoldDB" id="R0LBA9"/>
<name>R0LBA9_ANAPL</name>
<proteinExistence type="predicted"/>
<feature type="region of interest" description="Disordered" evidence="1">
    <location>
        <begin position="111"/>
        <end position="149"/>
    </location>
</feature>
<evidence type="ECO:0000313" key="2">
    <source>
        <dbReference type="EMBL" id="EOB02944.1"/>
    </source>
</evidence>